<proteinExistence type="predicted"/>
<evidence type="ECO:0000313" key="2">
    <source>
        <dbReference type="Proteomes" id="UP000078046"/>
    </source>
</evidence>
<organism evidence="1 2">
    <name type="scientific">Intoshia linei</name>
    <dbReference type="NCBI Taxonomy" id="1819745"/>
    <lineage>
        <taxon>Eukaryota</taxon>
        <taxon>Metazoa</taxon>
        <taxon>Spiralia</taxon>
        <taxon>Lophotrochozoa</taxon>
        <taxon>Mesozoa</taxon>
        <taxon>Orthonectida</taxon>
        <taxon>Rhopaluridae</taxon>
        <taxon>Intoshia</taxon>
    </lineage>
</organism>
<gene>
    <name evidence="1" type="ORF">A3Q56_07224</name>
</gene>
<evidence type="ECO:0000313" key="1">
    <source>
        <dbReference type="EMBL" id="OAF65063.1"/>
    </source>
</evidence>
<comment type="caution">
    <text evidence="1">The sequence shown here is derived from an EMBL/GenBank/DDBJ whole genome shotgun (WGS) entry which is preliminary data.</text>
</comment>
<accession>A0A177AUK0</accession>
<reference evidence="1 2" key="1">
    <citation type="submission" date="2016-04" db="EMBL/GenBank/DDBJ databases">
        <title>The genome of Intoshia linei affirms orthonectids as highly simplified spiralians.</title>
        <authorList>
            <person name="Mikhailov K.V."/>
            <person name="Slusarev G.S."/>
            <person name="Nikitin M.A."/>
            <person name="Logacheva M.D."/>
            <person name="Penin A."/>
            <person name="Aleoshin V."/>
            <person name="Panchin Y.V."/>
        </authorList>
    </citation>
    <scope>NUCLEOTIDE SEQUENCE [LARGE SCALE GENOMIC DNA]</scope>
    <source>
        <strain evidence="1">Intl2013</strain>
        <tissue evidence="1">Whole animal</tissue>
    </source>
</reference>
<keyword evidence="2" id="KW-1185">Reference proteome</keyword>
<dbReference type="EMBL" id="LWCA01001466">
    <property type="protein sequence ID" value="OAF65063.1"/>
    <property type="molecule type" value="Genomic_DNA"/>
</dbReference>
<protein>
    <submittedName>
        <fullName evidence="1">Uncharacterized protein</fullName>
    </submittedName>
</protein>
<name>A0A177AUK0_9BILA</name>
<sequence>MFTLKAIRPMPLQSYYPRKQIKANERRVDLKLDAGRRLLRQVRKTHRGSFKADDCNDWLKSLIDQCTEMGVISPTFVIVNTPVYSKLESVILEYGITRKVENKNSTYNMIHKYMLIRQQITVFLEDATFAENRKEFDKFYKLIMNSEETTSLIATCNNETFKKNYSLALPMIKIICEIASAKQIDDLLLKFFKEKLKNELIQCKMVCDDEVDVKEEYIKDMHIISTVEL</sequence>
<dbReference type="Proteomes" id="UP000078046">
    <property type="component" value="Unassembled WGS sequence"/>
</dbReference>
<dbReference type="AlphaFoldDB" id="A0A177AUK0"/>